<accession>A0A9N9ME85</accession>
<sequence>MASVNISGFINSFDNKLEPPIKHHLKNVYACLAMSTLAAGLGAIIATHNLIKTEAGLFCAIGAAVFLFLLLIYPDDDGKETAKRVGYLFGFSVLSGFGMGPLLKYAMIVDPSIIVTALISTSLVFVSFSLCAIFSERGKWLYLGGILLTLLNSLMLMGFANIFLKSTVLWNIRAYLGIFVMCGYILYDTQAIIVKRKMGSKDVVAHALDLFVDVLGIFRKLLIVLSQKEEQRKKRRNS</sequence>
<proteinExistence type="inferred from homology"/>
<gene>
    <name evidence="7" type="ORF">CEUTPL_LOCUS2034</name>
</gene>
<dbReference type="GO" id="GO:0033119">
    <property type="term" value="P:negative regulation of RNA splicing"/>
    <property type="evidence" value="ECO:0007669"/>
    <property type="project" value="TreeGrafter"/>
</dbReference>
<dbReference type="GO" id="GO:0019899">
    <property type="term" value="F:enzyme binding"/>
    <property type="evidence" value="ECO:0007669"/>
    <property type="project" value="TreeGrafter"/>
</dbReference>
<dbReference type="GO" id="GO:0031966">
    <property type="term" value="C:mitochondrial membrane"/>
    <property type="evidence" value="ECO:0007669"/>
    <property type="project" value="TreeGrafter"/>
</dbReference>
<feature type="transmembrane region" description="Helical" evidence="6">
    <location>
        <begin position="55"/>
        <end position="73"/>
    </location>
</feature>
<comment type="similarity">
    <text evidence="2 6">Belongs to the BI1 family.</text>
</comment>
<keyword evidence="8" id="KW-1185">Reference proteome</keyword>
<dbReference type="Pfam" id="PF01027">
    <property type="entry name" value="Bax1-I"/>
    <property type="match status" value="1"/>
</dbReference>
<evidence type="ECO:0000256" key="3">
    <source>
        <dbReference type="ARBA" id="ARBA00022692"/>
    </source>
</evidence>
<keyword evidence="4 6" id="KW-1133">Transmembrane helix</keyword>
<dbReference type="PANTHER" id="PTHR23291">
    <property type="entry name" value="BAX INHIBITOR-RELATED"/>
    <property type="match status" value="1"/>
</dbReference>
<reference evidence="7" key="1">
    <citation type="submission" date="2022-01" db="EMBL/GenBank/DDBJ databases">
        <authorList>
            <person name="King R."/>
        </authorList>
    </citation>
    <scope>NUCLEOTIDE SEQUENCE</scope>
</reference>
<dbReference type="PANTHER" id="PTHR23291:SF32">
    <property type="entry name" value="BAX INHIBITOR 1"/>
    <property type="match status" value="1"/>
</dbReference>
<feature type="transmembrane region" description="Helical" evidence="6">
    <location>
        <begin position="170"/>
        <end position="187"/>
    </location>
</feature>
<name>A0A9N9ME85_9CUCU</name>
<evidence type="ECO:0000256" key="5">
    <source>
        <dbReference type="ARBA" id="ARBA00023136"/>
    </source>
</evidence>
<keyword evidence="3 6" id="KW-0812">Transmembrane</keyword>
<comment type="subcellular location">
    <subcellularLocation>
        <location evidence="1">Membrane</location>
        <topology evidence="1">Multi-pass membrane protein</topology>
    </subcellularLocation>
</comment>
<evidence type="ECO:0000313" key="7">
    <source>
        <dbReference type="EMBL" id="CAG9761329.1"/>
    </source>
</evidence>
<evidence type="ECO:0000256" key="1">
    <source>
        <dbReference type="ARBA" id="ARBA00004141"/>
    </source>
</evidence>
<evidence type="ECO:0000313" key="8">
    <source>
        <dbReference type="Proteomes" id="UP001152799"/>
    </source>
</evidence>
<evidence type="ECO:0008006" key="9">
    <source>
        <dbReference type="Google" id="ProtNLM"/>
    </source>
</evidence>
<dbReference type="OrthoDB" id="1277691at2759"/>
<feature type="transmembrane region" description="Helical" evidence="6">
    <location>
        <begin position="113"/>
        <end position="134"/>
    </location>
</feature>
<feature type="transmembrane region" description="Helical" evidence="6">
    <location>
        <begin position="28"/>
        <end position="49"/>
    </location>
</feature>
<feature type="transmembrane region" description="Helical" evidence="6">
    <location>
        <begin position="85"/>
        <end position="107"/>
    </location>
</feature>
<organism evidence="7 8">
    <name type="scientific">Ceutorhynchus assimilis</name>
    <name type="common">cabbage seed weevil</name>
    <dbReference type="NCBI Taxonomy" id="467358"/>
    <lineage>
        <taxon>Eukaryota</taxon>
        <taxon>Metazoa</taxon>
        <taxon>Ecdysozoa</taxon>
        <taxon>Arthropoda</taxon>
        <taxon>Hexapoda</taxon>
        <taxon>Insecta</taxon>
        <taxon>Pterygota</taxon>
        <taxon>Neoptera</taxon>
        <taxon>Endopterygota</taxon>
        <taxon>Coleoptera</taxon>
        <taxon>Polyphaga</taxon>
        <taxon>Cucujiformia</taxon>
        <taxon>Curculionidae</taxon>
        <taxon>Ceutorhynchinae</taxon>
        <taxon>Ceutorhynchus</taxon>
    </lineage>
</organism>
<evidence type="ECO:0000256" key="6">
    <source>
        <dbReference type="RuleBase" id="RU004379"/>
    </source>
</evidence>
<dbReference type="GO" id="GO:2001234">
    <property type="term" value="P:negative regulation of apoptotic signaling pathway"/>
    <property type="evidence" value="ECO:0007669"/>
    <property type="project" value="TreeGrafter"/>
</dbReference>
<keyword evidence="5 6" id="KW-0472">Membrane</keyword>
<feature type="transmembrane region" description="Helical" evidence="6">
    <location>
        <begin position="141"/>
        <end position="164"/>
    </location>
</feature>
<dbReference type="GO" id="GO:0034620">
    <property type="term" value="P:cellular response to unfolded protein"/>
    <property type="evidence" value="ECO:0007669"/>
    <property type="project" value="TreeGrafter"/>
</dbReference>
<dbReference type="EMBL" id="OU892286">
    <property type="protein sequence ID" value="CAG9761329.1"/>
    <property type="molecule type" value="Genomic_DNA"/>
</dbReference>
<evidence type="ECO:0000256" key="4">
    <source>
        <dbReference type="ARBA" id="ARBA00022989"/>
    </source>
</evidence>
<dbReference type="InterPro" id="IPR006214">
    <property type="entry name" value="Bax_inhibitor_1-related"/>
</dbReference>
<evidence type="ECO:0000256" key="2">
    <source>
        <dbReference type="ARBA" id="ARBA00010350"/>
    </source>
</evidence>
<protein>
    <recommendedName>
        <fullName evidence="9">Bax inhibitor 1</fullName>
    </recommendedName>
</protein>
<dbReference type="Proteomes" id="UP001152799">
    <property type="component" value="Chromosome 10"/>
</dbReference>
<dbReference type="AlphaFoldDB" id="A0A9N9ME85"/>